<sequence length="112" mass="12427">MSLYETFYSPAVVMNKTKVPDGVGGYVNAWKDGAEIKIAFSGLTPTERIAAQQADVTYTDTIVTPLNTNLDEQDIIKTDGSYYLVVSKLPKTPTVSTFQFERYNVRRLAALP</sequence>
<name>A0A8S5SDC4_9CAUD</name>
<dbReference type="EMBL" id="BK032572">
    <property type="protein sequence ID" value="DAF48679.1"/>
    <property type="molecule type" value="Genomic_DNA"/>
</dbReference>
<dbReference type="Pfam" id="PF05521">
    <property type="entry name" value="Phage_HCP"/>
    <property type="match status" value="1"/>
</dbReference>
<accession>A0A8S5SDC4</accession>
<organism evidence="1">
    <name type="scientific">Siphoviridae sp. ctrCv3</name>
    <dbReference type="NCBI Taxonomy" id="2827954"/>
    <lineage>
        <taxon>Viruses</taxon>
        <taxon>Duplodnaviria</taxon>
        <taxon>Heunggongvirae</taxon>
        <taxon>Uroviricota</taxon>
        <taxon>Caudoviricetes</taxon>
    </lineage>
</organism>
<dbReference type="NCBIfam" id="TIGR01563">
    <property type="entry name" value="gp16_SPP1"/>
    <property type="match status" value="1"/>
</dbReference>
<reference evidence="1" key="1">
    <citation type="journal article" date="2021" name="Proc. Natl. Acad. Sci. U.S.A.">
        <title>A Catalog of Tens of Thousands of Viruses from Human Metagenomes Reveals Hidden Associations with Chronic Diseases.</title>
        <authorList>
            <person name="Tisza M.J."/>
            <person name="Buck C.B."/>
        </authorList>
    </citation>
    <scope>NUCLEOTIDE SEQUENCE</scope>
    <source>
        <strain evidence="1">CtrCv3</strain>
    </source>
</reference>
<evidence type="ECO:0000313" key="1">
    <source>
        <dbReference type="EMBL" id="DAF48679.1"/>
    </source>
</evidence>
<protein>
    <submittedName>
        <fullName evidence="1">Head closure knob</fullName>
    </submittedName>
</protein>
<dbReference type="Gene3D" id="2.40.10.270">
    <property type="entry name" value="Bacteriophage SPP1 head-tail adaptor protein"/>
    <property type="match status" value="1"/>
</dbReference>
<proteinExistence type="predicted"/>
<dbReference type="InterPro" id="IPR008767">
    <property type="entry name" value="Phage_SPP1_head-tail_adaptor"/>
</dbReference>
<dbReference type="InterPro" id="IPR038666">
    <property type="entry name" value="SSP1_head-tail_sf"/>
</dbReference>